<protein>
    <recommendedName>
        <fullName evidence="6">CUB domain-containing protein</fullName>
    </recommendedName>
</protein>
<dbReference type="SMART" id="SM00192">
    <property type="entry name" value="LDLa"/>
    <property type="match status" value="3"/>
</dbReference>
<reference evidence="7 8" key="1">
    <citation type="submission" date="2020-06" db="EMBL/GenBank/DDBJ databases">
        <authorList>
            <person name="Li R."/>
            <person name="Bekaert M."/>
        </authorList>
    </citation>
    <scope>NUCLEOTIDE SEQUENCE [LARGE SCALE GENOMIC DNA]</scope>
    <source>
        <strain evidence="8">wild</strain>
    </source>
</reference>
<dbReference type="PROSITE" id="PS01180">
    <property type="entry name" value="CUB"/>
    <property type="match status" value="1"/>
</dbReference>
<evidence type="ECO:0000256" key="2">
    <source>
        <dbReference type="PROSITE-ProRule" id="PRU00059"/>
    </source>
</evidence>
<feature type="transmembrane region" description="Helical" evidence="4">
    <location>
        <begin position="358"/>
        <end position="377"/>
    </location>
</feature>
<feature type="transmembrane region" description="Helical" evidence="4">
    <location>
        <begin position="542"/>
        <end position="573"/>
    </location>
</feature>
<feature type="disulfide bond" evidence="3">
    <location>
        <begin position="326"/>
        <end position="338"/>
    </location>
</feature>
<evidence type="ECO:0000259" key="6">
    <source>
        <dbReference type="PROSITE" id="PS01180"/>
    </source>
</evidence>
<feature type="disulfide bond" evidence="3">
    <location>
        <begin position="152"/>
        <end position="167"/>
    </location>
</feature>
<dbReference type="OrthoDB" id="6128301at2759"/>
<dbReference type="SUPFAM" id="SSF57424">
    <property type="entry name" value="LDL receptor-like module"/>
    <property type="match status" value="3"/>
</dbReference>
<dbReference type="InterPro" id="IPR002172">
    <property type="entry name" value="LDrepeatLR_classA_rpt"/>
</dbReference>
<feature type="disulfide bond" evidence="3">
    <location>
        <begin position="525"/>
        <end position="540"/>
    </location>
</feature>
<keyword evidence="5" id="KW-0732">Signal</keyword>
<feature type="transmembrane region" description="Helical" evidence="4">
    <location>
        <begin position="171"/>
        <end position="192"/>
    </location>
</feature>
<evidence type="ECO:0000313" key="8">
    <source>
        <dbReference type="Proteomes" id="UP000507470"/>
    </source>
</evidence>
<evidence type="ECO:0000256" key="1">
    <source>
        <dbReference type="ARBA" id="ARBA00023157"/>
    </source>
</evidence>
<accession>A0A6J8D8U1</accession>
<dbReference type="SUPFAM" id="SSF49854">
    <property type="entry name" value="Spermadhesin, CUB domain"/>
    <property type="match status" value="2"/>
</dbReference>
<dbReference type="Proteomes" id="UP000507470">
    <property type="component" value="Unassembled WGS sequence"/>
</dbReference>
<feature type="disulfide bond" evidence="3">
    <location>
        <begin position="345"/>
        <end position="360"/>
    </location>
</feature>
<evidence type="ECO:0000256" key="5">
    <source>
        <dbReference type="SAM" id="SignalP"/>
    </source>
</evidence>
<proteinExistence type="predicted"/>
<evidence type="ECO:0000256" key="4">
    <source>
        <dbReference type="SAM" id="Phobius"/>
    </source>
</evidence>
<feature type="disulfide bond" evidence="3">
    <location>
        <begin position="133"/>
        <end position="145"/>
    </location>
</feature>
<feature type="disulfide bond" evidence="3">
    <location>
        <begin position="333"/>
        <end position="351"/>
    </location>
</feature>
<feature type="disulfide bond" evidence="3">
    <location>
        <begin position="513"/>
        <end position="531"/>
    </location>
</feature>
<keyword evidence="4" id="KW-0812">Transmembrane</keyword>
<comment type="caution">
    <text evidence="2">Lacks conserved residue(s) required for the propagation of feature annotation.</text>
</comment>
<keyword evidence="1 3" id="KW-1015">Disulfide bond</keyword>
<dbReference type="Pfam" id="PF00057">
    <property type="entry name" value="Ldl_recept_a"/>
    <property type="match status" value="3"/>
</dbReference>
<dbReference type="Gene3D" id="4.10.400.10">
    <property type="entry name" value="Low-density Lipoprotein Receptor"/>
    <property type="match status" value="3"/>
</dbReference>
<evidence type="ECO:0000313" key="7">
    <source>
        <dbReference type="EMBL" id="CAC5404111.1"/>
    </source>
</evidence>
<evidence type="ECO:0000256" key="3">
    <source>
        <dbReference type="PROSITE-ProRule" id="PRU00124"/>
    </source>
</evidence>
<feature type="disulfide bond" evidence="3">
    <location>
        <begin position="506"/>
        <end position="518"/>
    </location>
</feature>
<dbReference type="InterPro" id="IPR042333">
    <property type="entry name" value="LRAD2/Mig-13-like"/>
</dbReference>
<feature type="disulfide bond" evidence="3">
    <location>
        <begin position="140"/>
        <end position="158"/>
    </location>
</feature>
<feature type="domain" description="CUB" evidence="6">
    <location>
        <begin position="381"/>
        <end position="501"/>
    </location>
</feature>
<dbReference type="PANTHER" id="PTHR24652:SF67">
    <property type="entry name" value="LOW-DENSITY LIPOPROTEIN RECEPTOR CLASS A DOMAIN-CONTAINING PROTEIN 2"/>
    <property type="match status" value="1"/>
</dbReference>
<dbReference type="EMBL" id="CACVKT020006919">
    <property type="protein sequence ID" value="CAC5404111.1"/>
    <property type="molecule type" value="Genomic_DNA"/>
</dbReference>
<dbReference type="InterPro" id="IPR035914">
    <property type="entry name" value="Sperma_CUB_dom_sf"/>
</dbReference>
<dbReference type="PROSITE" id="PS50068">
    <property type="entry name" value="LDLRA_2"/>
    <property type="match status" value="3"/>
</dbReference>
<gene>
    <name evidence="7" type="ORF">MCOR_37934</name>
</gene>
<feature type="signal peptide" evidence="5">
    <location>
        <begin position="1"/>
        <end position="19"/>
    </location>
</feature>
<organism evidence="7 8">
    <name type="scientific">Mytilus coruscus</name>
    <name type="common">Sea mussel</name>
    <dbReference type="NCBI Taxonomy" id="42192"/>
    <lineage>
        <taxon>Eukaryota</taxon>
        <taxon>Metazoa</taxon>
        <taxon>Spiralia</taxon>
        <taxon>Lophotrochozoa</taxon>
        <taxon>Mollusca</taxon>
        <taxon>Bivalvia</taxon>
        <taxon>Autobranchia</taxon>
        <taxon>Pteriomorphia</taxon>
        <taxon>Mytilida</taxon>
        <taxon>Mytiloidea</taxon>
        <taxon>Mytilidae</taxon>
        <taxon>Mytilinae</taxon>
        <taxon>Mytilus</taxon>
    </lineage>
</organism>
<keyword evidence="4" id="KW-1133">Transmembrane helix</keyword>
<dbReference type="AlphaFoldDB" id="A0A6J8D8U1"/>
<feature type="chain" id="PRO_5026840318" description="CUB domain-containing protein" evidence="5">
    <location>
        <begin position="20"/>
        <end position="585"/>
    </location>
</feature>
<dbReference type="InterPro" id="IPR000859">
    <property type="entry name" value="CUB_dom"/>
</dbReference>
<dbReference type="PRINTS" id="PR00261">
    <property type="entry name" value="LDLRECEPTOR"/>
</dbReference>
<keyword evidence="8" id="KW-1185">Reference proteome</keyword>
<dbReference type="InterPro" id="IPR036055">
    <property type="entry name" value="LDL_receptor-like_sf"/>
</dbReference>
<dbReference type="CDD" id="cd00112">
    <property type="entry name" value="LDLa"/>
    <property type="match status" value="2"/>
</dbReference>
<dbReference type="PANTHER" id="PTHR24652">
    <property type="entry name" value="LOW-DENSITY LIPOPROTEIN RECEPTOR CLASS A DOMAIN-CONTAINING PROTEIN 2"/>
    <property type="match status" value="1"/>
</dbReference>
<sequence>MEKFYSVISLLVFIVEVSAITKYELKSVCDGRSQILTIPTDGDMLLTQSPSDPLLPNMTYESKDCVNSRLDIYDEQGTSVNKALTGPNGVCGNRESLDLYYNSTQQYMTFKFRDVNQTSDFRVVLTAAHTGTCQESEFGCGNGFCIRRHLECNGYNNCGNNIDELVCVVELAAGLIVVIIIGTILAIIFANVNSIQTKYFKSTCNKTVPIPDEGDILFVIDKGHRLSKSPCTVFVLNPNSSSRVLVYLNTFKINTSNRCRQSRLEIFDDHGRNKTLTGPNGLCGSVKKDLYNSTQQNMTFTVHDKKGTATITLLVTSARKAEKGACHGNELNCENDFCIPGNLACNGYNNCGNGIDELTCVLALAVGVIIAIVIDNFKLECGGKPIQITNGAITLSYYTTSPIDLNTTCTVRVFSPISKYPANVIAYFRTFVTDYSQNCVNSRLEIFDSLEPTGRAISGQNGLCGTKTRVALYYNSSQPYMTFRFRDVKRISHFQITITAAHTGSCENKEFKCSNGFCIDNSLVCNGYNNCGNRDDQITCDVLVLTAGAIVGIVFGSLVTVIAIPLCIIYLICRPRRRRMMYRQV</sequence>
<name>A0A6J8D8U1_MYTCO</name>
<dbReference type="Gene3D" id="2.60.120.290">
    <property type="entry name" value="Spermadhesin, CUB domain"/>
    <property type="match status" value="2"/>
</dbReference>
<keyword evidence="4" id="KW-0472">Membrane</keyword>